<feature type="region of interest" description="Disordered" evidence="1">
    <location>
        <begin position="804"/>
        <end position="841"/>
    </location>
</feature>
<feature type="compositionally biased region" description="Low complexity" evidence="1">
    <location>
        <begin position="239"/>
        <end position="255"/>
    </location>
</feature>
<sequence>MDESWAAAAWNGLVIHGWEEMELSENSFFYASPEFDSIDAFEMGATAFGSKLEAAIYAIQNTSVFQDIRPFVWEHMRSKLGWRILVRQGKAPWYVKPQVTVGDLKPRVNLFETEIDAVEVFLESVMPFKRKQVTTREESPAKRRKACVETVESPEESAEPEPALECTEEIVSQPTIDRETVKDVLATPKKASTKETETIDLVSPGPPTMAQVSTPRRSNRTMARSPSPQRSVAPTMTQVSTPRRSTRSNVRSSSPQPTVVPPMTPKRQSTPVEVKTPKRSSPRLSETIATPKRTTPRTPKQVATPSTIESTKRNSPRTKLVMEPTTPKKASTSSAAKQISTPGKLKAKSTWVDDAPTSPCPTVTKSSNPKTPTKVKQATPTSDAPITTTSALYLKNLSTKLSAVQTKAPTKTPTAAKEPSPLAQPTTPRAKKITPMTVTSTDAPAAGSQTPKKSRTKSRGNSMADLLEPAAPVISVTDTTPSVPPQTPKKTLTKSRGSNMADLLEPTDVATPVTPKKKSVTDKAESFSTPAKQRANAPTPARTPVKTPTMASRTPQRASMETCHAASPMLASSVTAPPAARTPVKPVNATAYVSPSNAVISPGASLAVHLPPKTKSSPLPLRVAAPTKLPVIGVSKLKNQTQLDSINSELLHSAVSPVNMNSIHDLLGFGSPAPAPSLTNTVSPTSTVATDCPIDEPSPASSSNWSMGTPVKKTKRVWSGDAGSGSATKKRRNAALISSLMDTPPQAAATDDSMASFLEETVRDDEPSPIPAKTSPLVTQSSARAVYKSVGMDDILNGAMGRLIEGKQSSPPSSSSSSTTYVTPHIPHKTHSRSTPKMQPGKEMTFRARVVQEFKNYGWKIVAPNMFDKGSQYSYTHDKLKDQKKYTRDELAVYAEAHDIFTNPKLMEPSLVVHALNRGSSNGSAGKRKVIKSVKPRPSSDWSATKPVNSRPASTWTSNPLYI</sequence>
<evidence type="ECO:0000256" key="1">
    <source>
        <dbReference type="SAM" id="MobiDB-lite"/>
    </source>
</evidence>
<feature type="region of interest" description="Disordered" evidence="1">
    <location>
        <begin position="678"/>
        <end position="731"/>
    </location>
</feature>
<feature type="compositionally biased region" description="Polar residues" evidence="1">
    <location>
        <begin position="210"/>
        <end position="238"/>
    </location>
</feature>
<name>A0A485LHJ6_9STRA</name>
<dbReference type="Proteomes" id="UP000332933">
    <property type="component" value="Unassembled WGS sequence"/>
</dbReference>
<feature type="compositionally biased region" description="Polar residues" evidence="1">
    <location>
        <begin position="940"/>
        <end position="963"/>
    </location>
</feature>
<feature type="region of interest" description="Disordered" evidence="1">
    <location>
        <begin position="917"/>
        <end position="963"/>
    </location>
</feature>
<proteinExistence type="predicted"/>
<feature type="compositionally biased region" description="Basic residues" evidence="1">
    <location>
        <begin position="926"/>
        <end position="935"/>
    </location>
</feature>
<feature type="compositionally biased region" description="Low complexity" evidence="1">
    <location>
        <begin position="406"/>
        <end position="419"/>
    </location>
</feature>
<feature type="compositionally biased region" description="Polar residues" evidence="1">
    <location>
        <begin position="488"/>
        <end position="497"/>
    </location>
</feature>
<feature type="region of interest" description="Disordered" evidence="1">
    <location>
        <begin position="135"/>
        <end position="384"/>
    </location>
</feature>
<feature type="compositionally biased region" description="Polar residues" evidence="1">
    <location>
        <begin position="678"/>
        <end position="689"/>
    </location>
</feature>
<feature type="compositionally biased region" description="Low complexity" evidence="1">
    <location>
        <begin position="809"/>
        <end position="818"/>
    </location>
</feature>
<feature type="region of interest" description="Disordered" evidence="1">
    <location>
        <begin position="404"/>
        <end position="497"/>
    </location>
</feature>
<dbReference type="EMBL" id="CAADRA010007004">
    <property type="protein sequence ID" value="VFT98143.1"/>
    <property type="molecule type" value="Genomic_DNA"/>
</dbReference>
<feature type="compositionally biased region" description="Polar residues" evidence="1">
    <location>
        <begin position="436"/>
        <end position="451"/>
    </location>
</feature>
<dbReference type="AlphaFoldDB" id="A0A485LHJ6"/>
<feature type="compositionally biased region" description="Low complexity" evidence="1">
    <location>
        <begin position="290"/>
        <end position="300"/>
    </location>
</feature>
<accession>A0A485LHJ6</accession>
<protein>
    <submittedName>
        <fullName evidence="3">Aste57867_21473 protein</fullName>
    </submittedName>
</protein>
<dbReference type="EMBL" id="VJMH01006978">
    <property type="protein sequence ID" value="KAF0686725.1"/>
    <property type="molecule type" value="Genomic_DNA"/>
</dbReference>
<keyword evidence="4" id="KW-1185">Reference proteome</keyword>
<organism evidence="3 4">
    <name type="scientific">Aphanomyces stellatus</name>
    <dbReference type="NCBI Taxonomy" id="120398"/>
    <lineage>
        <taxon>Eukaryota</taxon>
        <taxon>Sar</taxon>
        <taxon>Stramenopiles</taxon>
        <taxon>Oomycota</taxon>
        <taxon>Saprolegniomycetes</taxon>
        <taxon>Saprolegniales</taxon>
        <taxon>Verrucalvaceae</taxon>
        <taxon>Aphanomyces</taxon>
    </lineage>
</organism>
<feature type="compositionally biased region" description="Polar residues" evidence="1">
    <location>
        <begin position="360"/>
        <end position="384"/>
    </location>
</feature>
<reference evidence="3 4" key="1">
    <citation type="submission" date="2019-03" db="EMBL/GenBank/DDBJ databases">
        <authorList>
            <person name="Gaulin E."/>
            <person name="Dumas B."/>
        </authorList>
    </citation>
    <scope>NUCLEOTIDE SEQUENCE [LARGE SCALE GENOMIC DNA]</scope>
    <source>
        <strain evidence="3">CBS 568.67</strain>
    </source>
</reference>
<evidence type="ECO:0000313" key="2">
    <source>
        <dbReference type="EMBL" id="KAF0686725.1"/>
    </source>
</evidence>
<gene>
    <name evidence="3" type="primary">Aste57867_21473</name>
    <name evidence="2" type="ORF">As57867_021404</name>
    <name evidence="3" type="ORF">ASTE57867_21473</name>
</gene>
<evidence type="ECO:0000313" key="4">
    <source>
        <dbReference type="Proteomes" id="UP000332933"/>
    </source>
</evidence>
<feature type="region of interest" description="Disordered" evidence="1">
    <location>
        <begin position="511"/>
        <end position="556"/>
    </location>
</feature>
<evidence type="ECO:0000313" key="3">
    <source>
        <dbReference type="EMBL" id="VFT98143.1"/>
    </source>
</evidence>
<feature type="compositionally biased region" description="Polar residues" evidence="1">
    <location>
        <begin position="328"/>
        <end position="341"/>
    </location>
</feature>
<dbReference type="OrthoDB" id="73649at2759"/>
<reference evidence="2" key="2">
    <citation type="submission" date="2019-06" db="EMBL/GenBank/DDBJ databases">
        <title>Genomics analysis of Aphanomyces spp. identifies a new class of oomycete effector associated with host adaptation.</title>
        <authorList>
            <person name="Gaulin E."/>
        </authorList>
    </citation>
    <scope>NUCLEOTIDE SEQUENCE</scope>
    <source>
        <strain evidence="2">CBS 578.67</strain>
    </source>
</reference>